<protein>
    <recommendedName>
        <fullName evidence="2">WRKY19-like zinc finger domain-containing protein</fullName>
    </recommendedName>
</protein>
<sequence length="373" mass="40979">MNHLSGFRNVVPAQPQEIRTNFMEKLETALILQSLQQYSAISCNKKKQSRKRSRTNNNEDEERNDPRTGQFLVPRARKINDGMISQRDDPPCVSPSSSPAPMTDNSSEIAQSRINEMAKRHSPGVLPIKKRFPAIHCATQSTNTDGGPLSSNVMMFCPPISSTIPHETLVPRWDLNKNAMPNSLLSRHAFLLPSPTPILSVKTFIPAEKKKHVAKKVKICRMDDCSHEAAKRTSYCGEHSGPRTCEFDACSKCAQGRTRFCIAHGGGRRCTAPNCQKAARDKKFCAGHGGGKRCHLPECGKMAVGRSTLCTGHGGGRRCQDTDCAKSAQSNTNFCVRHGGGRKCTAQGCTKAARGRSEFCMSHRSTVDIQNKP</sequence>
<gene>
    <name evidence="3" type="ORF">ASEP1449_LOCUS16624</name>
</gene>
<dbReference type="PANTHER" id="PTHR31827">
    <property type="entry name" value="EMB|CAB89363.1"/>
    <property type="match status" value="1"/>
</dbReference>
<dbReference type="AlphaFoldDB" id="A0A7S2XSF8"/>
<name>A0A7S2XSF8_9STRA</name>
<evidence type="ECO:0000256" key="1">
    <source>
        <dbReference type="SAM" id="MobiDB-lite"/>
    </source>
</evidence>
<dbReference type="EMBL" id="HBHQ01024674">
    <property type="protein sequence ID" value="CAD9824790.1"/>
    <property type="molecule type" value="Transcribed_RNA"/>
</dbReference>
<feature type="domain" description="WRKY19-like zinc finger" evidence="2">
    <location>
        <begin position="316"/>
        <end position="340"/>
    </location>
</feature>
<proteinExistence type="predicted"/>
<feature type="compositionally biased region" description="Basic residues" evidence="1">
    <location>
        <begin position="44"/>
        <end position="54"/>
    </location>
</feature>
<organism evidence="3">
    <name type="scientific">Attheya septentrionalis</name>
    <dbReference type="NCBI Taxonomy" id="420275"/>
    <lineage>
        <taxon>Eukaryota</taxon>
        <taxon>Sar</taxon>
        <taxon>Stramenopiles</taxon>
        <taxon>Ochrophyta</taxon>
        <taxon>Bacillariophyta</taxon>
        <taxon>Coscinodiscophyceae</taxon>
        <taxon>Chaetocerotophycidae</taxon>
        <taxon>Chaetocerotales</taxon>
        <taxon>Attheyaceae</taxon>
        <taxon>Attheya</taxon>
    </lineage>
</organism>
<reference evidence="3" key="1">
    <citation type="submission" date="2021-01" db="EMBL/GenBank/DDBJ databases">
        <authorList>
            <person name="Corre E."/>
            <person name="Pelletier E."/>
            <person name="Niang G."/>
            <person name="Scheremetjew M."/>
            <person name="Finn R."/>
            <person name="Kale V."/>
            <person name="Holt S."/>
            <person name="Cochrane G."/>
            <person name="Meng A."/>
            <person name="Brown T."/>
            <person name="Cohen L."/>
        </authorList>
    </citation>
    <scope>NUCLEOTIDE SEQUENCE</scope>
    <source>
        <strain evidence="3">CCMP2084</strain>
    </source>
</reference>
<dbReference type="PANTHER" id="PTHR31827:SF1">
    <property type="entry name" value="EMB|CAB89363.1"/>
    <property type="match status" value="1"/>
</dbReference>
<feature type="region of interest" description="Disordered" evidence="1">
    <location>
        <begin position="42"/>
        <end position="106"/>
    </location>
</feature>
<accession>A0A7S2XSF8</accession>
<evidence type="ECO:0000313" key="3">
    <source>
        <dbReference type="EMBL" id="CAD9824790.1"/>
    </source>
</evidence>
<evidence type="ECO:0000259" key="2">
    <source>
        <dbReference type="Pfam" id="PF24906"/>
    </source>
</evidence>
<dbReference type="Pfam" id="PF24906">
    <property type="entry name" value="Zf_WRKY19"/>
    <property type="match status" value="1"/>
</dbReference>
<dbReference type="InterPro" id="IPR056866">
    <property type="entry name" value="Znf_WRKY19"/>
</dbReference>